<dbReference type="InterPro" id="IPR051584">
    <property type="entry name" value="GPCR-associated_LMBR1"/>
</dbReference>
<evidence type="ECO:0000256" key="3">
    <source>
        <dbReference type="ARBA" id="ARBA00022692"/>
    </source>
</evidence>
<evidence type="ECO:0000313" key="9">
    <source>
        <dbReference type="Proteomes" id="UP000324767"/>
    </source>
</evidence>
<dbReference type="InterPro" id="IPR006876">
    <property type="entry name" value="LMBR1-like_membr_prot"/>
</dbReference>
<feature type="transmembrane region" description="Helical" evidence="7">
    <location>
        <begin position="497"/>
        <end position="515"/>
    </location>
</feature>
<dbReference type="GO" id="GO:0016020">
    <property type="term" value="C:membrane"/>
    <property type="evidence" value="ECO:0007669"/>
    <property type="project" value="UniProtKB-SubCell"/>
</dbReference>
<feature type="transmembrane region" description="Helical" evidence="7">
    <location>
        <begin position="90"/>
        <end position="110"/>
    </location>
</feature>
<dbReference type="Pfam" id="PF04791">
    <property type="entry name" value="LMBR1"/>
    <property type="match status" value="1"/>
</dbReference>
<dbReference type="AlphaFoldDB" id="A0A5M8PG32"/>
<feature type="compositionally biased region" description="Polar residues" evidence="6">
    <location>
        <begin position="590"/>
        <end position="602"/>
    </location>
</feature>
<evidence type="ECO:0000256" key="7">
    <source>
        <dbReference type="SAM" id="Phobius"/>
    </source>
</evidence>
<organism evidence="8 9">
    <name type="scientific">Lasallia pustulata</name>
    <dbReference type="NCBI Taxonomy" id="136370"/>
    <lineage>
        <taxon>Eukaryota</taxon>
        <taxon>Fungi</taxon>
        <taxon>Dikarya</taxon>
        <taxon>Ascomycota</taxon>
        <taxon>Pezizomycotina</taxon>
        <taxon>Lecanoromycetes</taxon>
        <taxon>OSLEUM clade</taxon>
        <taxon>Umbilicariomycetidae</taxon>
        <taxon>Umbilicariales</taxon>
        <taxon>Umbilicariaceae</taxon>
        <taxon>Lasallia</taxon>
    </lineage>
</organism>
<dbReference type="EMBL" id="VXIT01000015">
    <property type="protein sequence ID" value="KAA6407876.1"/>
    <property type="molecule type" value="Genomic_DNA"/>
</dbReference>
<evidence type="ECO:0000256" key="2">
    <source>
        <dbReference type="ARBA" id="ARBA00010487"/>
    </source>
</evidence>
<evidence type="ECO:0000256" key="4">
    <source>
        <dbReference type="ARBA" id="ARBA00022989"/>
    </source>
</evidence>
<reference evidence="8 9" key="1">
    <citation type="submission" date="2019-09" db="EMBL/GenBank/DDBJ databases">
        <title>The hologenome of the rock-dwelling lichen Lasallia pustulata.</title>
        <authorList>
            <person name="Greshake Tzovaras B."/>
            <person name="Segers F."/>
            <person name="Bicker A."/>
            <person name="Dal Grande F."/>
            <person name="Otte J."/>
            <person name="Hankeln T."/>
            <person name="Schmitt I."/>
            <person name="Ebersberger I."/>
        </authorList>
    </citation>
    <scope>NUCLEOTIDE SEQUENCE [LARGE SCALE GENOMIC DNA]</scope>
    <source>
        <strain evidence="8">A1-1</strain>
    </source>
</reference>
<feature type="transmembrane region" description="Helical" evidence="7">
    <location>
        <begin position="12"/>
        <end position="32"/>
    </location>
</feature>
<gene>
    <name evidence="8" type="ORF">FRX48_08227</name>
</gene>
<feature type="region of interest" description="Disordered" evidence="6">
    <location>
        <begin position="568"/>
        <end position="602"/>
    </location>
</feature>
<keyword evidence="3 7" id="KW-0812">Transmembrane</keyword>
<dbReference type="PANTHER" id="PTHR21355">
    <property type="entry name" value="G-PROTEIN COUPLED RECEPTOR-ASSOCIATED PROTEIN LMBRD2"/>
    <property type="match status" value="1"/>
</dbReference>
<evidence type="ECO:0000256" key="6">
    <source>
        <dbReference type="SAM" id="MobiDB-lite"/>
    </source>
</evidence>
<accession>A0A5M8PG32</accession>
<evidence type="ECO:0000313" key="8">
    <source>
        <dbReference type="EMBL" id="KAA6407876.1"/>
    </source>
</evidence>
<name>A0A5M8PG32_9LECA</name>
<comment type="caution">
    <text evidence="8">The sequence shown here is derived from an EMBL/GenBank/DDBJ whole genome shotgun (WGS) entry which is preliminary data.</text>
</comment>
<feature type="region of interest" description="Disordered" evidence="6">
    <location>
        <begin position="643"/>
        <end position="677"/>
    </location>
</feature>
<feature type="transmembrane region" description="Helical" evidence="7">
    <location>
        <begin position="131"/>
        <end position="148"/>
    </location>
</feature>
<feature type="transmembrane region" description="Helical" evidence="7">
    <location>
        <begin position="404"/>
        <end position="425"/>
    </location>
</feature>
<feature type="compositionally biased region" description="Polar residues" evidence="6">
    <location>
        <begin position="568"/>
        <end position="582"/>
    </location>
</feature>
<dbReference type="PANTHER" id="PTHR21355:SF0">
    <property type="entry name" value="G-PROTEIN COUPLED RECEPTOR-ASSOCIATED PROTEIN LMBRD2"/>
    <property type="match status" value="1"/>
</dbReference>
<proteinExistence type="inferred from homology"/>
<sequence length="677" mass="74707">MASGSSVGSEAFALLALLVITLLVLLLLRHFLPLRTTPAYLLTPVFLALALPASIVLLVPIDLASSSGTDDDASRGIWLPQKVVLVAWRVAYWLTFALTWVILPVLGEYTDSGFRTPRDRLLYSLRSNARYQLIVLGCGAVGLAYVFYENGFRTTSVKSLVMALAYFWGLSLAIYLMGHGLVAVPRGLFRNASASGRLRRIQAQAPKIHEKMTDAIAELDEIEAQVFELKKRKTGISRDHQEWIEDLAETSSLPESRATAPAVRVSGTTVPAVVTDRYLAELTRKLDRGRHKRVRFIDAWDRLTQEAADTQAILDAHASKRLDFGKSSPHASPLERTPILTPYARYLLYAKAVPAVRVTFGGFFALASICIIWSELIKFAAPKLSIISYTVIHHRNDERGEIGFAGQVIASLWIFYMCAAALASFEDVKVWGNRALVRRNTFFESACWYAGQIAKLTVPLAYNFLTFLPLDIRSKTTFYQFLGRLIHLTSLGKGFEYFFPIFILVPVCATLFNLYGKVKNVFGFGILEDDAEDNPSGLGTGGWREGQVLIARELNGASGLALSSRRNQARSPLASGHSSPSTGNGGRRSQLPTMPNTASQAPTLAAEEDENLFQGFAHRVRNTFESVERPDWLAELGKRPRWMGGVGGSEEGRGRADSGRGLGRWFGGRPSDGRVRL</sequence>
<feature type="transmembrane region" description="Helical" evidence="7">
    <location>
        <begin position="160"/>
        <end position="184"/>
    </location>
</feature>
<evidence type="ECO:0000256" key="1">
    <source>
        <dbReference type="ARBA" id="ARBA00004141"/>
    </source>
</evidence>
<feature type="transmembrane region" description="Helical" evidence="7">
    <location>
        <begin position="355"/>
        <end position="374"/>
    </location>
</feature>
<comment type="similarity">
    <text evidence="2">Belongs to the LIMR family.</text>
</comment>
<dbReference type="OrthoDB" id="203099at2759"/>
<protein>
    <submittedName>
        <fullName evidence="8">LMBR1 domain</fullName>
    </submittedName>
</protein>
<feature type="transmembrane region" description="Helical" evidence="7">
    <location>
        <begin position="39"/>
        <end position="61"/>
    </location>
</feature>
<keyword evidence="4 7" id="KW-1133">Transmembrane helix</keyword>
<keyword evidence="5 7" id="KW-0472">Membrane</keyword>
<dbReference type="Proteomes" id="UP000324767">
    <property type="component" value="Unassembled WGS sequence"/>
</dbReference>
<comment type="subcellular location">
    <subcellularLocation>
        <location evidence="1">Membrane</location>
        <topology evidence="1">Multi-pass membrane protein</topology>
    </subcellularLocation>
</comment>
<evidence type="ECO:0000256" key="5">
    <source>
        <dbReference type="ARBA" id="ARBA00023136"/>
    </source>
</evidence>
<feature type="transmembrane region" description="Helical" evidence="7">
    <location>
        <begin position="446"/>
        <end position="465"/>
    </location>
</feature>